<evidence type="ECO:0000313" key="2">
    <source>
        <dbReference type="Proteomes" id="UP001195769"/>
    </source>
</evidence>
<organism evidence="1 2">
    <name type="scientific">Suillus fuscotomentosus</name>
    <dbReference type="NCBI Taxonomy" id="1912939"/>
    <lineage>
        <taxon>Eukaryota</taxon>
        <taxon>Fungi</taxon>
        <taxon>Dikarya</taxon>
        <taxon>Basidiomycota</taxon>
        <taxon>Agaricomycotina</taxon>
        <taxon>Agaricomycetes</taxon>
        <taxon>Agaricomycetidae</taxon>
        <taxon>Boletales</taxon>
        <taxon>Suillineae</taxon>
        <taxon>Suillaceae</taxon>
        <taxon>Suillus</taxon>
    </lineage>
</organism>
<dbReference type="EMBL" id="JABBWK010000016">
    <property type="protein sequence ID" value="KAG1902513.1"/>
    <property type="molecule type" value="Genomic_DNA"/>
</dbReference>
<dbReference type="RefSeq" id="XP_041228088.1">
    <property type="nucleotide sequence ID" value="XM_041373500.1"/>
</dbReference>
<gene>
    <name evidence="1" type="ORF">F5891DRAFT_903265</name>
</gene>
<proteinExistence type="predicted"/>
<name>A0AAD4EA43_9AGAM</name>
<keyword evidence="2" id="KW-1185">Reference proteome</keyword>
<dbReference type="InterPro" id="IPR012337">
    <property type="entry name" value="RNaseH-like_sf"/>
</dbReference>
<feature type="non-terminal residue" evidence="1">
    <location>
        <position position="1"/>
    </location>
</feature>
<accession>A0AAD4EA43</accession>
<protein>
    <recommendedName>
        <fullName evidence="3">hAT-like transposase RNase-H fold domain-containing protein</fullName>
    </recommendedName>
</protein>
<dbReference type="Proteomes" id="UP001195769">
    <property type="component" value="Unassembled WGS sequence"/>
</dbReference>
<evidence type="ECO:0000313" key="1">
    <source>
        <dbReference type="EMBL" id="KAG1902513.1"/>
    </source>
</evidence>
<dbReference type="SUPFAM" id="SSF53098">
    <property type="entry name" value="Ribonuclease H-like"/>
    <property type="match status" value="1"/>
</dbReference>
<reference evidence="1" key="1">
    <citation type="journal article" date="2020" name="New Phytol.">
        <title>Comparative genomics reveals dynamic genome evolution in host specialist ectomycorrhizal fungi.</title>
        <authorList>
            <person name="Lofgren L.A."/>
            <person name="Nguyen N.H."/>
            <person name="Vilgalys R."/>
            <person name="Ruytinx J."/>
            <person name="Liao H.L."/>
            <person name="Branco S."/>
            <person name="Kuo A."/>
            <person name="LaButti K."/>
            <person name="Lipzen A."/>
            <person name="Andreopoulos W."/>
            <person name="Pangilinan J."/>
            <person name="Riley R."/>
            <person name="Hundley H."/>
            <person name="Na H."/>
            <person name="Barry K."/>
            <person name="Grigoriev I.V."/>
            <person name="Stajich J.E."/>
            <person name="Kennedy P.G."/>
        </authorList>
    </citation>
    <scope>NUCLEOTIDE SEQUENCE</scope>
    <source>
        <strain evidence="1">FC203</strain>
    </source>
</reference>
<comment type="caution">
    <text evidence="1">The sequence shown here is derived from an EMBL/GenBank/DDBJ whole genome shotgun (WGS) entry which is preliminary data.</text>
</comment>
<dbReference type="GeneID" id="64667798"/>
<sequence>MLTFALEYREAIDIICADKNMEICDYELSEKEWELAQQLCDVLKILKDTTLFFSRSTPNLATVIPAMDMIDRKLTTDSITRTYEPAIRASLGLAKKTLNCYYSMTDWSEVYRIAMVLHPRHKLSYFKEAQW</sequence>
<dbReference type="AlphaFoldDB" id="A0AAD4EA43"/>
<evidence type="ECO:0008006" key="3">
    <source>
        <dbReference type="Google" id="ProtNLM"/>
    </source>
</evidence>